<keyword evidence="2" id="KW-1133">Transmembrane helix</keyword>
<name>A0A8T8WQ36_ASPJA</name>
<sequence length="74" mass="8852">MASRAEGEERKKRGKREEEEKRGEMKREGRKARRAAGGACRVFFLWPISNLGCAFFFFFLYCWFLRRFARPLVL</sequence>
<dbReference type="GeneID" id="37170449"/>
<accession>A0A8T8WQ36</accession>
<keyword evidence="2" id="KW-0472">Membrane</keyword>
<feature type="transmembrane region" description="Helical" evidence="2">
    <location>
        <begin position="43"/>
        <end position="64"/>
    </location>
</feature>
<protein>
    <submittedName>
        <fullName evidence="3">Uncharacterized protein</fullName>
    </submittedName>
</protein>
<feature type="region of interest" description="Disordered" evidence="1">
    <location>
        <begin position="1"/>
        <end position="35"/>
    </location>
</feature>
<evidence type="ECO:0000256" key="2">
    <source>
        <dbReference type="SAM" id="Phobius"/>
    </source>
</evidence>
<proteinExistence type="predicted"/>
<keyword evidence="2" id="KW-0812">Transmembrane</keyword>
<organism evidence="3 4">
    <name type="scientific">Aspergillus japonicus CBS 114.51</name>
    <dbReference type="NCBI Taxonomy" id="1448312"/>
    <lineage>
        <taxon>Eukaryota</taxon>
        <taxon>Fungi</taxon>
        <taxon>Dikarya</taxon>
        <taxon>Ascomycota</taxon>
        <taxon>Pezizomycotina</taxon>
        <taxon>Eurotiomycetes</taxon>
        <taxon>Eurotiomycetidae</taxon>
        <taxon>Eurotiales</taxon>
        <taxon>Aspergillaceae</taxon>
        <taxon>Aspergillus</taxon>
        <taxon>Aspergillus subgen. Circumdati</taxon>
    </lineage>
</organism>
<reference evidence="3 4" key="1">
    <citation type="submission" date="2018-02" db="EMBL/GenBank/DDBJ databases">
        <title>The genomes of Aspergillus section Nigri reveals drivers in fungal speciation.</title>
        <authorList>
            <consortium name="DOE Joint Genome Institute"/>
            <person name="Vesth T.C."/>
            <person name="Nybo J."/>
            <person name="Theobald S."/>
            <person name="Brandl J."/>
            <person name="Frisvad J.C."/>
            <person name="Nielsen K.F."/>
            <person name="Lyhne E.K."/>
            <person name="Kogle M.E."/>
            <person name="Kuo A."/>
            <person name="Riley R."/>
            <person name="Clum A."/>
            <person name="Nolan M."/>
            <person name="Lipzen A."/>
            <person name="Salamov A."/>
            <person name="Henrissat B."/>
            <person name="Wiebenga A."/>
            <person name="De vries R.P."/>
            <person name="Grigoriev I.V."/>
            <person name="Mortensen U.H."/>
            <person name="Andersen M.R."/>
            <person name="Baker S.E."/>
        </authorList>
    </citation>
    <scope>NUCLEOTIDE SEQUENCE [LARGE SCALE GENOMIC DNA]</scope>
    <source>
        <strain evidence="3 4">CBS 114.51</strain>
    </source>
</reference>
<gene>
    <name evidence="3" type="ORF">BO86DRAFT_202244</name>
</gene>
<evidence type="ECO:0000256" key="1">
    <source>
        <dbReference type="SAM" id="MobiDB-lite"/>
    </source>
</evidence>
<dbReference type="AlphaFoldDB" id="A0A8T8WQ36"/>
<evidence type="ECO:0000313" key="3">
    <source>
        <dbReference type="EMBL" id="RAH77926.1"/>
    </source>
</evidence>
<dbReference type="Proteomes" id="UP000249497">
    <property type="component" value="Unassembled WGS sequence"/>
</dbReference>
<keyword evidence="4" id="KW-1185">Reference proteome</keyword>
<evidence type="ECO:0000313" key="4">
    <source>
        <dbReference type="Proteomes" id="UP000249497"/>
    </source>
</evidence>
<dbReference type="EMBL" id="KZ824834">
    <property type="protein sequence ID" value="RAH77926.1"/>
    <property type="molecule type" value="Genomic_DNA"/>
</dbReference>
<dbReference type="RefSeq" id="XP_025523820.1">
    <property type="nucleotide sequence ID" value="XM_025666757.1"/>
</dbReference>
<feature type="compositionally biased region" description="Basic and acidic residues" evidence="1">
    <location>
        <begin position="1"/>
        <end position="27"/>
    </location>
</feature>